<dbReference type="EMBL" id="CP041969">
    <property type="protein sequence ID" value="QMV44637.1"/>
    <property type="molecule type" value="Genomic_DNA"/>
</dbReference>
<evidence type="ECO:0008006" key="3">
    <source>
        <dbReference type="Google" id="ProtNLM"/>
    </source>
</evidence>
<gene>
    <name evidence="1" type="ORF">FPL14_28285</name>
</gene>
<dbReference type="Proteomes" id="UP000515679">
    <property type="component" value="Chromosome"/>
</dbReference>
<protein>
    <recommendedName>
        <fullName evidence="3">DUF4915 domain-containing protein</fullName>
    </recommendedName>
</protein>
<evidence type="ECO:0000313" key="2">
    <source>
        <dbReference type="Proteomes" id="UP000515679"/>
    </source>
</evidence>
<accession>A0A7G5C603</accession>
<keyword evidence="2" id="KW-1185">Reference proteome</keyword>
<organism evidence="1 2">
    <name type="scientific">Cohnella cholangitidis</name>
    <dbReference type="NCBI Taxonomy" id="2598458"/>
    <lineage>
        <taxon>Bacteria</taxon>
        <taxon>Bacillati</taxon>
        <taxon>Bacillota</taxon>
        <taxon>Bacilli</taxon>
        <taxon>Bacillales</taxon>
        <taxon>Paenibacillaceae</taxon>
        <taxon>Cohnella</taxon>
    </lineage>
</organism>
<evidence type="ECO:0000313" key="1">
    <source>
        <dbReference type="EMBL" id="QMV44637.1"/>
    </source>
</evidence>
<proteinExistence type="predicted"/>
<sequence length="267" mass="29772">MQTSANPGGLVFHFSSVKRLSSDALVAAPLGQGIVHKHQMSGEWIEINEGLPEQTHINRLQVYDEQLYACSNKGLFHCATGTWTASDLAVGCYQYKEFGEVGLAGTSCGLWYTEGTEWHLMMRSDVIVYDFLYLPQYVVLGTNEGLSILDRMTSSWMNYHYGSAVTSLAVHHGRIIGATEHGDLLVGNQRGGFDRYKMGNAFMFSVVTKNNEVFACTDRGLYRVSHIGNQISLMALKIGCQVTDVDSDERYLYIATLFEGVQRLDRL</sequence>
<reference evidence="1 2" key="1">
    <citation type="submission" date="2019-07" db="EMBL/GenBank/DDBJ databases">
        <authorList>
            <person name="Kim J.K."/>
            <person name="Cheong H.-M."/>
            <person name="Choi Y."/>
            <person name="Hwang K.J."/>
            <person name="Lee S."/>
            <person name="Choi C."/>
        </authorList>
    </citation>
    <scope>NUCLEOTIDE SEQUENCE [LARGE SCALE GENOMIC DNA]</scope>
    <source>
        <strain evidence="1 2">KS 22</strain>
    </source>
</reference>
<dbReference type="RefSeq" id="WP_182300895.1">
    <property type="nucleotide sequence ID" value="NZ_CP041969.1"/>
</dbReference>
<name>A0A7G5C603_9BACL</name>
<dbReference type="AlphaFoldDB" id="A0A7G5C603"/>
<dbReference type="KEGG" id="cchl:FPL14_28285"/>